<organism evidence="4 5">
    <name type="scientific">Paenibacillus alginolyticus</name>
    <dbReference type="NCBI Taxonomy" id="59839"/>
    <lineage>
        <taxon>Bacteria</taxon>
        <taxon>Bacillati</taxon>
        <taxon>Bacillota</taxon>
        <taxon>Bacilli</taxon>
        <taxon>Bacillales</taxon>
        <taxon>Paenibacillaceae</taxon>
        <taxon>Paenibacillus</taxon>
    </lineage>
</organism>
<dbReference type="RefSeq" id="WP_268618195.1">
    <property type="nucleotide sequence ID" value="NZ_JAMDMX010000145.1"/>
</dbReference>
<dbReference type="InterPro" id="IPR008928">
    <property type="entry name" value="6-hairpin_glycosidase_sf"/>
</dbReference>
<feature type="domain" description="Glycosyl hydrolase family 95 catalytic" evidence="3">
    <location>
        <begin position="276"/>
        <end position="695"/>
    </location>
</feature>
<dbReference type="PANTHER" id="PTHR31084">
    <property type="entry name" value="ALPHA-L-FUCOSIDASE 2"/>
    <property type="match status" value="1"/>
</dbReference>
<dbReference type="GO" id="GO:0016787">
    <property type="term" value="F:hydrolase activity"/>
    <property type="evidence" value="ECO:0007669"/>
    <property type="project" value="UniProtKB-KW"/>
</dbReference>
<dbReference type="EMBL" id="JAMDMX010000145">
    <property type="protein sequence ID" value="MCY9697477.1"/>
    <property type="molecule type" value="Genomic_DNA"/>
</dbReference>
<name>A0ABT4GMN3_9BACL</name>
<dbReference type="InterPro" id="IPR054363">
    <property type="entry name" value="GH95_cat"/>
</dbReference>
<dbReference type="PANTHER" id="PTHR31084:SF0">
    <property type="entry name" value="ALPHA-L-FUCOSIDASE 2"/>
    <property type="match status" value="1"/>
</dbReference>
<dbReference type="Pfam" id="PF14498">
    <property type="entry name" value="Glyco_hyd_65N_2"/>
    <property type="match status" value="1"/>
</dbReference>
<keyword evidence="5" id="KW-1185">Reference proteome</keyword>
<reference evidence="4 5" key="1">
    <citation type="submission" date="2022-05" db="EMBL/GenBank/DDBJ databases">
        <title>Genome Sequencing of Bee-Associated Microbes.</title>
        <authorList>
            <person name="Dunlap C."/>
        </authorList>
    </citation>
    <scope>NUCLEOTIDE SEQUENCE [LARGE SCALE GENOMIC DNA]</scope>
    <source>
        <strain evidence="4 5">NRRL B-14421</strain>
    </source>
</reference>
<dbReference type="SUPFAM" id="SSF48208">
    <property type="entry name" value="Six-hairpin glycosidases"/>
    <property type="match status" value="1"/>
</dbReference>
<protein>
    <submittedName>
        <fullName evidence="4">Glycoside hydrolase family 95 protein</fullName>
    </submittedName>
</protein>
<accession>A0ABT4GMN3</accession>
<sequence>MDMKHGMIMRQPASRWQDALPCGNGTYGALVYGSIYNDTILLNHEALFWKSQKPELSDVSHHLPEFRRLLMEGKYRKGMRFFADRMAENYTGYERVDPYQPAFDLKIHMPVKEAFRKYRRSLDFETGEAVTTWHEDGKRYEKRLFVSRSDDVVVMAITSPDQAKINCELALFPHDVREIAGEGEVTDSSGSKLPFRCKVELQGHLISLTGTYEDGNEFGGMARVAVTGGELKQNGLRLLVSNADEVVILVKLFANEPGAAAIDRIREDIGGIDADYPELLRRHAAVHSELFNRVRLKLVDHAEIAGRVSNEELLMGSYDGDVSLELVQKMVEYGRYLLISSSRPGGLPANLQGIWNGDYNPAWAADFHNDENIQMNYWAALPGNLPETVLPFFDYYESMLDDFRTNAKLVYGCRGILVPICQTTHGLIYKDGQWVSWIGGAGWLAQLFYDYWLYTKDREFLQNRAVPFLREVAEFYEDFLIDGEDGQLMFIPSQSPENQPAIAEPSRSVINAAMDIAIAKEVLTNLSDACELFQMDSDRVQKWKTMASRLPAYSVNEEGAAKEWIHKDLPDNYHHRHQSHIYPVFPGYEVTEESNPAIFKAMAEAVEKRLVIGLSSQSGWSFAHMANIYARLGQGNRAQDCLELLCRSCVGPNLFTYHNDWRNQGVTMAMWGTGAEPPFQIDANFGITSAVIEMLVFSAPGMIKLLPALPDKWKKGSVSGLLCRGGIRLSIEWCMDEKRVDAIFTSVKEMRLELKLPFVPNHIHTDGIIVPSHNGDPYRTIHVLADRPLKIEVR</sequence>
<dbReference type="Gene3D" id="1.50.10.10">
    <property type="match status" value="1"/>
</dbReference>
<proteinExistence type="predicted"/>
<comment type="caution">
    <text evidence="4">The sequence shown here is derived from an EMBL/GenBank/DDBJ whole genome shotgun (WGS) entry which is preliminary data.</text>
</comment>
<feature type="domain" description="Alpha fucosidase A-like C-terminal" evidence="2">
    <location>
        <begin position="699"/>
        <end position="754"/>
    </location>
</feature>
<evidence type="ECO:0000259" key="3">
    <source>
        <dbReference type="Pfam" id="PF22124"/>
    </source>
</evidence>
<evidence type="ECO:0000313" key="4">
    <source>
        <dbReference type="EMBL" id="MCY9697477.1"/>
    </source>
</evidence>
<keyword evidence="4" id="KW-0378">Hydrolase</keyword>
<evidence type="ECO:0000313" key="5">
    <source>
        <dbReference type="Proteomes" id="UP001527099"/>
    </source>
</evidence>
<gene>
    <name evidence="4" type="ORF">M5X19_32155</name>
</gene>
<evidence type="ECO:0000259" key="2">
    <source>
        <dbReference type="Pfam" id="PF21307"/>
    </source>
</evidence>
<feature type="domain" description="Glycosyl hydrolase family 95 N-terminal" evidence="1">
    <location>
        <begin position="9"/>
        <end position="251"/>
    </location>
</feature>
<dbReference type="Pfam" id="PF21307">
    <property type="entry name" value="Glyco_hydro_95_C"/>
    <property type="match status" value="1"/>
</dbReference>
<dbReference type="Proteomes" id="UP001527099">
    <property type="component" value="Unassembled WGS sequence"/>
</dbReference>
<dbReference type="PIRSF" id="PIRSF007663">
    <property type="entry name" value="UCP007663"/>
    <property type="match status" value="1"/>
</dbReference>
<dbReference type="InterPro" id="IPR049053">
    <property type="entry name" value="AFCA-like_C"/>
</dbReference>
<dbReference type="InterPro" id="IPR012341">
    <property type="entry name" value="6hp_glycosidase-like_sf"/>
</dbReference>
<dbReference type="Pfam" id="PF22124">
    <property type="entry name" value="Glyco_hydro_95_cat"/>
    <property type="match status" value="1"/>
</dbReference>
<dbReference type="InterPro" id="IPR016518">
    <property type="entry name" value="Alpha-L-fucosidase"/>
</dbReference>
<evidence type="ECO:0000259" key="1">
    <source>
        <dbReference type="Pfam" id="PF14498"/>
    </source>
</evidence>
<dbReference type="InterPro" id="IPR027414">
    <property type="entry name" value="GH95_N_dom"/>
</dbReference>